<feature type="chain" id="PRO_5001940125" evidence="12">
    <location>
        <begin position="22"/>
        <end position="789"/>
    </location>
</feature>
<evidence type="ECO:0000256" key="10">
    <source>
        <dbReference type="PROSITE-ProRule" id="PRU01360"/>
    </source>
</evidence>
<dbReference type="InterPro" id="IPR008969">
    <property type="entry name" value="CarboxyPept-like_regulatory"/>
</dbReference>
<evidence type="ECO:0000313" key="15">
    <source>
        <dbReference type="EMBL" id="KGE88905.1"/>
    </source>
</evidence>
<keyword evidence="9 10" id="KW-0998">Cell outer membrane</keyword>
<keyword evidence="2 10" id="KW-0813">Transport</keyword>
<dbReference type="GO" id="GO:0009279">
    <property type="term" value="C:cell outer membrane"/>
    <property type="evidence" value="ECO:0007669"/>
    <property type="project" value="UniProtKB-SubCell"/>
</dbReference>
<comment type="caution">
    <text evidence="15">The sequence shown here is derived from an EMBL/GenBank/DDBJ whole genome shotgun (WGS) entry which is preliminary data.</text>
</comment>
<keyword evidence="16" id="KW-1185">Reference proteome</keyword>
<dbReference type="SUPFAM" id="SSF56935">
    <property type="entry name" value="Porins"/>
    <property type="match status" value="1"/>
</dbReference>
<keyword evidence="6 11" id="KW-0798">TonB box</keyword>
<dbReference type="Proteomes" id="UP000029736">
    <property type="component" value="Unassembled WGS sequence"/>
</dbReference>
<dbReference type="InterPro" id="IPR039426">
    <property type="entry name" value="TonB-dep_rcpt-like"/>
</dbReference>
<evidence type="ECO:0000259" key="14">
    <source>
        <dbReference type="Pfam" id="PF07715"/>
    </source>
</evidence>
<dbReference type="RefSeq" id="WP_044217524.1">
    <property type="nucleotide sequence ID" value="NZ_JBKAGJ010000001.1"/>
</dbReference>
<feature type="domain" description="TonB-dependent receptor plug" evidence="14">
    <location>
        <begin position="129"/>
        <end position="223"/>
    </location>
</feature>
<feature type="signal peptide" evidence="12">
    <location>
        <begin position="1"/>
        <end position="21"/>
    </location>
</feature>
<dbReference type="InterPro" id="IPR012910">
    <property type="entry name" value="Plug_dom"/>
</dbReference>
<keyword evidence="7 10" id="KW-0472">Membrane</keyword>
<keyword evidence="5 12" id="KW-0732">Signal</keyword>
<dbReference type="OrthoDB" id="1111684at2"/>
<dbReference type="Pfam" id="PF00593">
    <property type="entry name" value="TonB_dep_Rec_b-barrel"/>
    <property type="match status" value="1"/>
</dbReference>
<dbReference type="InterPro" id="IPR036942">
    <property type="entry name" value="Beta-barrel_TonB_sf"/>
</dbReference>
<keyword evidence="3 10" id="KW-1134">Transmembrane beta strand</keyword>
<gene>
    <name evidence="15" type="ORF">IX84_06265</name>
</gene>
<dbReference type="InterPro" id="IPR037066">
    <property type="entry name" value="Plug_dom_sf"/>
</dbReference>
<evidence type="ECO:0000256" key="3">
    <source>
        <dbReference type="ARBA" id="ARBA00022452"/>
    </source>
</evidence>
<keyword evidence="8 15" id="KW-0675">Receptor</keyword>
<comment type="subcellular location">
    <subcellularLocation>
        <location evidence="1 10">Cell outer membrane</location>
        <topology evidence="1 10">Multi-pass membrane protein</topology>
    </subcellularLocation>
</comment>
<evidence type="ECO:0000256" key="6">
    <source>
        <dbReference type="ARBA" id="ARBA00023077"/>
    </source>
</evidence>
<feature type="domain" description="TonB-dependent receptor-like beta-barrel" evidence="13">
    <location>
        <begin position="301"/>
        <end position="740"/>
    </location>
</feature>
<dbReference type="Gene3D" id="2.40.170.20">
    <property type="entry name" value="TonB-dependent receptor, beta-barrel domain"/>
    <property type="match status" value="1"/>
</dbReference>
<evidence type="ECO:0000256" key="1">
    <source>
        <dbReference type="ARBA" id="ARBA00004571"/>
    </source>
</evidence>
<dbReference type="GO" id="GO:0015344">
    <property type="term" value="F:siderophore uptake transmembrane transporter activity"/>
    <property type="evidence" value="ECO:0007669"/>
    <property type="project" value="TreeGrafter"/>
</dbReference>
<name>A0A098S9V1_9BACT</name>
<evidence type="ECO:0000256" key="7">
    <source>
        <dbReference type="ARBA" id="ARBA00023136"/>
    </source>
</evidence>
<dbReference type="EMBL" id="JPOS01000014">
    <property type="protein sequence ID" value="KGE88905.1"/>
    <property type="molecule type" value="Genomic_DNA"/>
</dbReference>
<evidence type="ECO:0000256" key="2">
    <source>
        <dbReference type="ARBA" id="ARBA00022448"/>
    </source>
</evidence>
<keyword evidence="4 10" id="KW-0812">Transmembrane</keyword>
<dbReference type="Gene3D" id="2.60.40.1120">
    <property type="entry name" value="Carboxypeptidase-like, regulatory domain"/>
    <property type="match status" value="1"/>
</dbReference>
<evidence type="ECO:0000256" key="5">
    <source>
        <dbReference type="ARBA" id="ARBA00022729"/>
    </source>
</evidence>
<organism evidence="15 16">
    <name type="scientific">Phaeodactylibacter xiamenensis</name>
    <dbReference type="NCBI Taxonomy" id="1524460"/>
    <lineage>
        <taxon>Bacteria</taxon>
        <taxon>Pseudomonadati</taxon>
        <taxon>Bacteroidota</taxon>
        <taxon>Saprospiria</taxon>
        <taxon>Saprospirales</taxon>
        <taxon>Haliscomenobacteraceae</taxon>
        <taxon>Phaeodactylibacter</taxon>
    </lineage>
</organism>
<protein>
    <submittedName>
        <fullName evidence="15">TonB-dependent receptor</fullName>
    </submittedName>
</protein>
<evidence type="ECO:0000256" key="4">
    <source>
        <dbReference type="ARBA" id="ARBA00022692"/>
    </source>
</evidence>
<evidence type="ECO:0000256" key="9">
    <source>
        <dbReference type="ARBA" id="ARBA00023237"/>
    </source>
</evidence>
<dbReference type="Pfam" id="PF07715">
    <property type="entry name" value="Plug"/>
    <property type="match status" value="1"/>
</dbReference>
<dbReference type="STRING" id="1524460.IX84_06265"/>
<dbReference type="Gene3D" id="2.170.130.10">
    <property type="entry name" value="TonB-dependent receptor, plug domain"/>
    <property type="match status" value="1"/>
</dbReference>
<dbReference type="Pfam" id="PF13715">
    <property type="entry name" value="CarbopepD_reg_2"/>
    <property type="match status" value="1"/>
</dbReference>
<evidence type="ECO:0000256" key="12">
    <source>
        <dbReference type="SAM" id="SignalP"/>
    </source>
</evidence>
<proteinExistence type="inferred from homology"/>
<reference evidence="15 16" key="1">
    <citation type="journal article" date="2014" name="Int. J. Syst. Evol. Microbiol.">
        <title>Phaeodactylibacter xiamenensis gen. nov., sp. nov., a member of the family Saprospiraceae isolated from the marine alga Phaeodactylum tricornutum.</title>
        <authorList>
            <person name="Chen Z.Jr."/>
            <person name="Lei X."/>
            <person name="Lai Q."/>
            <person name="Li Y."/>
            <person name="Zhang B."/>
            <person name="Zhang J."/>
            <person name="Zhang H."/>
            <person name="Yang L."/>
            <person name="Zheng W."/>
            <person name="Tian Y."/>
            <person name="Yu Z."/>
            <person name="Xu H.Jr."/>
            <person name="Zheng T."/>
        </authorList>
    </citation>
    <scope>NUCLEOTIDE SEQUENCE [LARGE SCALE GENOMIC DNA]</scope>
    <source>
        <strain evidence="15 16">KD52</strain>
    </source>
</reference>
<accession>A0A098S9V1</accession>
<dbReference type="AlphaFoldDB" id="A0A098S9V1"/>
<evidence type="ECO:0000313" key="16">
    <source>
        <dbReference type="Proteomes" id="UP000029736"/>
    </source>
</evidence>
<comment type="similarity">
    <text evidence="10 11">Belongs to the TonB-dependent receptor family.</text>
</comment>
<dbReference type="GO" id="GO:0044718">
    <property type="term" value="P:siderophore transmembrane transport"/>
    <property type="evidence" value="ECO:0007669"/>
    <property type="project" value="TreeGrafter"/>
</dbReference>
<evidence type="ECO:0000256" key="11">
    <source>
        <dbReference type="RuleBase" id="RU003357"/>
    </source>
</evidence>
<evidence type="ECO:0000259" key="13">
    <source>
        <dbReference type="Pfam" id="PF00593"/>
    </source>
</evidence>
<evidence type="ECO:0000256" key="8">
    <source>
        <dbReference type="ARBA" id="ARBA00023170"/>
    </source>
</evidence>
<sequence>MKKRAILASLLCLFIIQAGMAQNEPQYTLSGYIKDSSSGEELLYANVLEPTTSAGATTNLYGFYSLTLPAGQYELTFTYLGFQPLTRAITLSADTELNVELTPSSAVLQEVVVTDKAANESVKQVAMSRIALPIEDIKKMPSLMGEPDVIKTIQTLPGVTSAGEGTSAFFVRGGSADQNLVLLDEAPVYDVSHLFGLFSVFNADIIKNAELYKGGIPSKYGGRLSSLLEVTTRDGNAKQFSGSGGIGILAAKGTIEGPIVKDKASFILAGRRSYADLYTRNSEQLDGTAVIFHDLNAKVNWKASNKDRFFLSAYSGRDIWQFDDAFQMDWGNTTTSFRWNHLFSERLFSNLTLIYSDFDYALQDKDEVQGFEWVANQREASLKQDMTFFLNPDITLKFGYQGIYRRFTPGTITPNGDDSIYETTEMQKQFALDHALYAGAEHQVSDRLSLEYGVRYSLFQNIGEGTVYDYAEPGNNGNIEIVDSTVYGNFDIIKSFQNPEPRFGARFMIDDRQSLKLSYNRMVQYVHLVSNSTVPIPFATWSPSSPYLDPQRADQLAVGYFRNLQDNTYEFSAEAYYKKSTDVTDFVDNAQLFFNPHIVTEFRQGESEAYGLELFLRKNKGSLRGFVSYTWSKAEMDVPGLNADQPFPANHDRRHNLNVAMNYDINNRWNVGANFTYATGRPITLPVGQYEFDGYLANYYSERNGYRLPDFHRLDLSATYEPKKNEGRRWNNSFSFGVYNAYNRKNPWTIYTQTKQDDDGNIIGDGTEKEARMVYLFGAMPYFTWNFNF</sequence>
<dbReference type="SUPFAM" id="SSF49464">
    <property type="entry name" value="Carboxypeptidase regulatory domain-like"/>
    <property type="match status" value="1"/>
</dbReference>
<dbReference type="PROSITE" id="PS52016">
    <property type="entry name" value="TONB_DEPENDENT_REC_3"/>
    <property type="match status" value="1"/>
</dbReference>
<dbReference type="PANTHER" id="PTHR30069">
    <property type="entry name" value="TONB-DEPENDENT OUTER MEMBRANE RECEPTOR"/>
    <property type="match status" value="1"/>
</dbReference>
<dbReference type="InterPro" id="IPR000531">
    <property type="entry name" value="Beta-barrel_TonB"/>
</dbReference>
<dbReference type="PANTHER" id="PTHR30069:SF29">
    <property type="entry name" value="HEMOGLOBIN AND HEMOGLOBIN-HAPTOGLOBIN-BINDING PROTEIN 1-RELATED"/>
    <property type="match status" value="1"/>
</dbReference>